<evidence type="ECO:0000313" key="2">
    <source>
        <dbReference type="Proteomes" id="UP000003835"/>
    </source>
</evidence>
<evidence type="ECO:0000313" key="1">
    <source>
        <dbReference type="EMBL" id="EDX73139.1"/>
    </source>
</evidence>
<dbReference type="Proteomes" id="UP000003835">
    <property type="component" value="Unassembled WGS sequence"/>
</dbReference>
<sequence length="38" mass="4305">MWLFTNANPSNIGYLLTGEIALHLYLEQDYSQSCPDSV</sequence>
<accession>B4VXU4</accession>
<reference evidence="1 2" key="1">
    <citation type="submission" date="2008-07" db="EMBL/GenBank/DDBJ databases">
        <authorList>
            <person name="Tandeau de Marsac N."/>
            <person name="Ferriera S."/>
            <person name="Johnson J."/>
            <person name="Kravitz S."/>
            <person name="Beeson K."/>
            <person name="Sutton G."/>
            <person name="Rogers Y.-H."/>
            <person name="Friedman R."/>
            <person name="Frazier M."/>
            <person name="Venter J.C."/>
        </authorList>
    </citation>
    <scope>NUCLEOTIDE SEQUENCE [LARGE SCALE GENOMIC DNA]</scope>
    <source>
        <strain evidence="1 2">PCC 7420</strain>
    </source>
</reference>
<dbReference type="AlphaFoldDB" id="B4VXU4"/>
<proteinExistence type="predicted"/>
<name>B4VXU4_9CYAN</name>
<dbReference type="HOGENOM" id="CLU_3326759_0_0_3"/>
<keyword evidence="2" id="KW-1185">Reference proteome</keyword>
<dbReference type="EMBL" id="DS989859">
    <property type="protein sequence ID" value="EDX73139.1"/>
    <property type="molecule type" value="Genomic_DNA"/>
</dbReference>
<organism evidence="1 2">
    <name type="scientific">Coleofasciculus chthonoplastes PCC 7420</name>
    <dbReference type="NCBI Taxonomy" id="118168"/>
    <lineage>
        <taxon>Bacteria</taxon>
        <taxon>Bacillati</taxon>
        <taxon>Cyanobacteriota</taxon>
        <taxon>Cyanophyceae</taxon>
        <taxon>Coleofasciculales</taxon>
        <taxon>Coleofasciculaceae</taxon>
        <taxon>Coleofasciculus</taxon>
    </lineage>
</organism>
<gene>
    <name evidence="1" type="ORF">MC7420_4386</name>
</gene>
<protein>
    <submittedName>
        <fullName evidence="1">Uncharacterized protein</fullName>
    </submittedName>
</protein>